<evidence type="ECO:0000313" key="3">
    <source>
        <dbReference type="Proteomes" id="UP000320235"/>
    </source>
</evidence>
<evidence type="ECO:0000256" key="1">
    <source>
        <dbReference type="SAM" id="MobiDB-lite"/>
    </source>
</evidence>
<keyword evidence="3" id="KW-1185">Reference proteome</keyword>
<dbReference type="Proteomes" id="UP000320235">
    <property type="component" value="Unassembled WGS sequence"/>
</dbReference>
<evidence type="ECO:0000313" key="2">
    <source>
        <dbReference type="EMBL" id="TQM34011.1"/>
    </source>
</evidence>
<feature type="region of interest" description="Disordered" evidence="1">
    <location>
        <begin position="164"/>
        <end position="264"/>
    </location>
</feature>
<accession>A0A543FJJ1</accession>
<feature type="compositionally biased region" description="Low complexity" evidence="1">
    <location>
        <begin position="227"/>
        <end position="244"/>
    </location>
</feature>
<dbReference type="RefSeq" id="WP_141892536.1">
    <property type="nucleotide sequence ID" value="NZ_BAABLH010000020.1"/>
</dbReference>
<name>A0A543FJJ1_9MICO</name>
<comment type="caution">
    <text evidence="2">The sequence shown here is derived from an EMBL/GenBank/DDBJ whole genome shotgun (WGS) entry which is preliminary data.</text>
</comment>
<feature type="compositionally biased region" description="Basic and acidic residues" evidence="1">
    <location>
        <begin position="164"/>
        <end position="176"/>
    </location>
</feature>
<proteinExistence type="predicted"/>
<reference evidence="2 3" key="1">
    <citation type="submission" date="2019-06" db="EMBL/GenBank/DDBJ databases">
        <title>Sequencing the genomes of 1000 actinobacteria strains.</title>
        <authorList>
            <person name="Klenk H.-P."/>
        </authorList>
    </citation>
    <scope>NUCLEOTIDE SEQUENCE [LARGE SCALE GENOMIC DNA]</scope>
    <source>
        <strain evidence="2 3">DSM 105492</strain>
    </source>
</reference>
<dbReference type="OrthoDB" id="4578793at2"/>
<gene>
    <name evidence="2" type="ORF">FB391_0298</name>
</gene>
<sequence length="264" mass="26641">MSTFEQAPRDGTTTPGDDVKERAIDTVAEVDAGAMYVAGVAVDEAVDTARDAKEAARGFFEETRTQLADQAAVQQRRAADALRGTGDELEELTSGATSGGAATDAVRMIGRQTRRAADWLEQREPADVVGEVRRYARRHTVAFVVTAFAVGIVAGRVTRALVSDAHDTGGSRDGASRGRSGGMVATPASASGTVGGRRPSSATLGTQGGTVAGDTPIADALGQDARAGGTTTPGGPASTPLAGGADAGADRSGDAWSPSGGTRP</sequence>
<organism evidence="2 3">
    <name type="scientific">Microbacterium kyungheense</name>
    <dbReference type="NCBI Taxonomy" id="1263636"/>
    <lineage>
        <taxon>Bacteria</taxon>
        <taxon>Bacillati</taxon>
        <taxon>Actinomycetota</taxon>
        <taxon>Actinomycetes</taxon>
        <taxon>Micrococcales</taxon>
        <taxon>Microbacteriaceae</taxon>
        <taxon>Microbacterium</taxon>
    </lineage>
</organism>
<dbReference type="EMBL" id="VFPE01000001">
    <property type="protein sequence ID" value="TQM34011.1"/>
    <property type="molecule type" value="Genomic_DNA"/>
</dbReference>
<protein>
    <submittedName>
        <fullName evidence="2">Uncharacterized protein</fullName>
    </submittedName>
</protein>
<dbReference type="AlphaFoldDB" id="A0A543FJJ1"/>